<dbReference type="GO" id="GO:0031072">
    <property type="term" value="F:heat shock protein binding"/>
    <property type="evidence" value="ECO:0007669"/>
    <property type="project" value="InterPro"/>
</dbReference>
<keyword evidence="2" id="KW-0677">Repeat</keyword>
<evidence type="ECO:0000313" key="8">
    <source>
        <dbReference type="EMBL" id="EIE21396.1"/>
    </source>
</evidence>
<dbReference type="GO" id="GO:0005737">
    <property type="term" value="C:cytoplasm"/>
    <property type="evidence" value="ECO:0007669"/>
    <property type="project" value="TreeGrafter"/>
</dbReference>
<dbReference type="Gene3D" id="2.10.230.10">
    <property type="entry name" value="Heat shock protein DnaJ, cysteine-rich domain"/>
    <property type="match status" value="1"/>
</dbReference>
<dbReference type="RefSeq" id="XP_005645940.1">
    <property type="nucleotide sequence ID" value="XM_005645883.1"/>
</dbReference>
<gene>
    <name evidence="8" type="ORF">COCSUDRAFT_5055</name>
</gene>
<dbReference type="PROSITE" id="PS50076">
    <property type="entry name" value="DNAJ_2"/>
    <property type="match status" value="1"/>
</dbReference>
<dbReference type="CDD" id="cd06257">
    <property type="entry name" value="DnaJ"/>
    <property type="match status" value="1"/>
</dbReference>
<dbReference type="InterPro" id="IPR001305">
    <property type="entry name" value="HSP_DnaJ_Cys-rich_dom"/>
</dbReference>
<feature type="zinc finger region" description="CR-type" evidence="5">
    <location>
        <begin position="126"/>
        <end position="209"/>
    </location>
</feature>
<keyword evidence="4 5" id="KW-0862">Zinc</keyword>
<dbReference type="Gene3D" id="1.10.287.110">
    <property type="entry name" value="DnaJ domain"/>
    <property type="match status" value="1"/>
</dbReference>
<dbReference type="GO" id="GO:0051082">
    <property type="term" value="F:unfolded protein binding"/>
    <property type="evidence" value="ECO:0007669"/>
    <property type="project" value="InterPro"/>
</dbReference>
<evidence type="ECO:0000313" key="9">
    <source>
        <dbReference type="Proteomes" id="UP000007264"/>
    </source>
</evidence>
<comment type="caution">
    <text evidence="8">The sequence shown here is derived from an EMBL/GenBank/DDBJ whole genome shotgun (WGS) entry which is preliminary data.</text>
</comment>
<feature type="non-terminal residue" evidence="8">
    <location>
        <position position="1"/>
    </location>
</feature>
<dbReference type="SUPFAM" id="SSF57938">
    <property type="entry name" value="DnaJ/Hsp40 cysteine-rich domain"/>
    <property type="match status" value="1"/>
</dbReference>
<proteinExistence type="predicted"/>
<evidence type="ECO:0000256" key="3">
    <source>
        <dbReference type="ARBA" id="ARBA00022771"/>
    </source>
</evidence>
<dbReference type="KEGG" id="csl:COCSUDRAFT_5055"/>
<dbReference type="GO" id="GO:0008270">
    <property type="term" value="F:zinc ion binding"/>
    <property type="evidence" value="ECO:0007669"/>
    <property type="project" value="UniProtKB-KW"/>
</dbReference>
<evidence type="ECO:0000256" key="5">
    <source>
        <dbReference type="PROSITE-ProRule" id="PRU00546"/>
    </source>
</evidence>
<dbReference type="SMART" id="SM00271">
    <property type="entry name" value="DnaJ"/>
    <property type="match status" value="1"/>
</dbReference>
<dbReference type="Pfam" id="PF00684">
    <property type="entry name" value="DnaJ_CXXCXGXG"/>
    <property type="match status" value="1"/>
</dbReference>
<dbReference type="InterPro" id="IPR008971">
    <property type="entry name" value="HSP40/DnaJ_pept-bd"/>
</dbReference>
<dbReference type="STRING" id="574566.I0YSM7"/>
<feature type="non-terminal residue" evidence="8">
    <location>
        <position position="309"/>
    </location>
</feature>
<dbReference type="InterPro" id="IPR002939">
    <property type="entry name" value="DnaJ_C"/>
</dbReference>
<dbReference type="OrthoDB" id="10256793at2759"/>
<sequence>VRVKASFYTVLQVDKLASKEEIRKAYRRLARRYHPDVDGTPEAQKRLQAVIAAYNVLSDELERERYDTLRGAPPGNGFRDGEPLMLHAWLCHMHGASDHISGHDGDVTGEDAVVVVSLDFLEAALGKQHALEVSVKRTCPDCVGLGAAPGTHPVFCSLCSGRGHVRTKHTSHAGLAVAGSAACPACGATGIVRQEWCTRCGGDGRAQTRVSVNVSIPAGVDAESVLRVKGLGDAGKNRGATGDLYITFAIKPRAGIVRRGLDLYSDVIVRYTDAILGGSAAVATIRGEARLPIPPGTQNGQVLTLPGAG</sequence>
<name>I0YSM7_COCSC</name>
<feature type="domain" description="CR-type" evidence="7">
    <location>
        <begin position="126"/>
        <end position="209"/>
    </location>
</feature>
<dbReference type="Gene3D" id="2.60.260.20">
    <property type="entry name" value="Urease metallochaperone UreE, N-terminal domain"/>
    <property type="match status" value="2"/>
</dbReference>
<evidence type="ECO:0000256" key="1">
    <source>
        <dbReference type="ARBA" id="ARBA00022723"/>
    </source>
</evidence>
<organism evidence="8 9">
    <name type="scientific">Coccomyxa subellipsoidea (strain C-169)</name>
    <name type="common">Green microalga</name>
    <dbReference type="NCBI Taxonomy" id="574566"/>
    <lineage>
        <taxon>Eukaryota</taxon>
        <taxon>Viridiplantae</taxon>
        <taxon>Chlorophyta</taxon>
        <taxon>core chlorophytes</taxon>
        <taxon>Trebouxiophyceae</taxon>
        <taxon>Trebouxiophyceae incertae sedis</taxon>
        <taxon>Coccomyxaceae</taxon>
        <taxon>Coccomyxa</taxon>
        <taxon>Coccomyxa subellipsoidea</taxon>
    </lineage>
</organism>
<dbReference type="Proteomes" id="UP000007264">
    <property type="component" value="Unassembled WGS sequence"/>
</dbReference>
<dbReference type="InterPro" id="IPR001623">
    <property type="entry name" value="DnaJ_domain"/>
</dbReference>
<protein>
    <submittedName>
        <fullName evidence="8">DnaJ-domain-containing protein</fullName>
    </submittedName>
</protein>
<dbReference type="GeneID" id="17039380"/>
<dbReference type="PANTHER" id="PTHR43096">
    <property type="entry name" value="DNAJ HOMOLOG 1, MITOCHONDRIAL-RELATED"/>
    <property type="match status" value="1"/>
</dbReference>
<dbReference type="CDD" id="cd10747">
    <property type="entry name" value="DnaJ_C"/>
    <property type="match status" value="1"/>
</dbReference>
<keyword evidence="3 5" id="KW-0863">Zinc-finger</keyword>
<dbReference type="Pfam" id="PF01556">
    <property type="entry name" value="DnaJ_C"/>
    <property type="match status" value="1"/>
</dbReference>
<dbReference type="SUPFAM" id="SSF46565">
    <property type="entry name" value="Chaperone J-domain"/>
    <property type="match status" value="1"/>
</dbReference>
<dbReference type="InterPro" id="IPR036410">
    <property type="entry name" value="HSP_DnaJ_Cys-rich_dom_sf"/>
</dbReference>
<dbReference type="CDD" id="cd10719">
    <property type="entry name" value="DnaJ_zf"/>
    <property type="match status" value="1"/>
</dbReference>
<dbReference type="GO" id="GO:0042026">
    <property type="term" value="P:protein refolding"/>
    <property type="evidence" value="ECO:0007669"/>
    <property type="project" value="TreeGrafter"/>
</dbReference>
<evidence type="ECO:0000259" key="6">
    <source>
        <dbReference type="PROSITE" id="PS50076"/>
    </source>
</evidence>
<dbReference type="eggNOG" id="KOG0715">
    <property type="taxonomic scope" value="Eukaryota"/>
</dbReference>
<dbReference type="Pfam" id="PF00226">
    <property type="entry name" value="DnaJ"/>
    <property type="match status" value="1"/>
</dbReference>
<evidence type="ECO:0000259" key="7">
    <source>
        <dbReference type="PROSITE" id="PS51188"/>
    </source>
</evidence>
<dbReference type="SUPFAM" id="SSF49493">
    <property type="entry name" value="HSP40/DnaJ peptide-binding domain"/>
    <property type="match status" value="2"/>
</dbReference>
<accession>I0YSM7</accession>
<dbReference type="PANTHER" id="PTHR43096:SF10">
    <property type="entry name" value="CHAPERONE PROTEIN DNAJ A6, CHLOROPLASTIC"/>
    <property type="match status" value="1"/>
</dbReference>
<dbReference type="InterPro" id="IPR036869">
    <property type="entry name" value="J_dom_sf"/>
</dbReference>
<reference evidence="8 9" key="1">
    <citation type="journal article" date="2012" name="Genome Biol.">
        <title>The genome of the polar eukaryotic microalga coccomyxa subellipsoidea reveals traits of cold adaptation.</title>
        <authorList>
            <person name="Blanc G."/>
            <person name="Agarkova I."/>
            <person name="Grimwood J."/>
            <person name="Kuo A."/>
            <person name="Brueggeman A."/>
            <person name="Dunigan D."/>
            <person name="Gurnon J."/>
            <person name="Ladunga I."/>
            <person name="Lindquist E."/>
            <person name="Lucas S."/>
            <person name="Pangilinan J."/>
            <person name="Proschold T."/>
            <person name="Salamov A."/>
            <person name="Schmutz J."/>
            <person name="Weeks D."/>
            <person name="Yamada T."/>
            <person name="Claverie J.M."/>
            <person name="Grigoriev I."/>
            <person name="Van Etten J."/>
            <person name="Lomsadze A."/>
            <person name="Borodovsky M."/>
        </authorList>
    </citation>
    <scope>NUCLEOTIDE SEQUENCE [LARGE SCALE GENOMIC DNA]</scope>
    <source>
        <strain evidence="8 9">C-169</strain>
    </source>
</reference>
<feature type="domain" description="J" evidence="6">
    <location>
        <begin position="6"/>
        <end position="70"/>
    </location>
</feature>
<keyword evidence="1 5" id="KW-0479">Metal-binding</keyword>
<evidence type="ECO:0000256" key="4">
    <source>
        <dbReference type="ARBA" id="ARBA00022833"/>
    </source>
</evidence>
<dbReference type="PROSITE" id="PS51188">
    <property type="entry name" value="ZF_CR"/>
    <property type="match status" value="1"/>
</dbReference>
<dbReference type="AlphaFoldDB" id="I0YSM7"/>
<dbReference type="EMBL" id="AGSI01000012">
    <property type="protein sequence ID" value="EIE21396.1"/>
    <property type="molecule type" value="Genomic_DNA"/>
</dbReference>
<dbReference type="PRINTS" id="PR00625">
    <property type="entry name" value="JDOMAIN"/>
</dbReference>
<evidence type="ECO:0000256" key="2">
    <source>
        <dbReference type="ARBA" id="ARBA00022737"/>
    </source>
</evidence>
<keyword evidence="9" id="KW-1185">Reference proteome</keyword>